<dbReference type="Proteomes" id="UP001355207">
    <property type="component" value="Chromosome 10"/>
</dbReference>
<feature type="region of interest" description="Disordered" evidence="1">
    <location>
        <begin position="66"/>
        <end position="112"/>
    </location>
</feature>
<sequence length="263" mass="30028">MEEKFDILDYILEEAVSSDVDSSMDIEDEQVDMVNYSGESEDIFKLSRFTSCVGEIEDIDSINELSVHGSKPYGPSEEAESGPDTINPEILDLPRNHPSNQEDRKTHSARSRIVRRTDSLIMIMPYRPSAVNLSTQEETIRSSTGTNDRINANYKAVTMTAMTTDSEGNIPSLYDLVAPTVSNDDKDCACDSSQKHHIDMNNTIGSRTKRPRKKSKESGLKDKLVQEWEEWSRLKDELVDLKQEKERLQRCLIHHQSYHYHSQ</sequence>
<reference evidence="2 3" key="1">
    <citation type="submission" date="2024-01" db="EMBL/GenBank/DDBJ databases">
        <title>Comparative genomics of Cryptococcus and Kwoniella reveals pathogenesis evolution and contrasting modes of karyotype evolution via chromosome fusion or intercentromeric recombination.</title>
        <authorList>
            <person name="Coelho M.A."/>
            <person name="David-Palma M."/>
            <person name="Shea T."/>
            <person name="Bowers K."/>
            <person name="McGinley-Smith S."/>
            <person name="Mohammad A.W."/>
            <person name="Gnirke A."/>
            <person name="Yurkov A.M."/>
            <person name="Nowrousian M."/>
            <person name="Sun S."/>
            <person name="Cuomo C.A."/>
            <person name="Heitman J."/>
        </authorList>
    </citation>
    <scope>NUCLEOTIDE SEQUENCE [LARGE SCALE GENOMIC DNA]</scope>
    <source>
        <strain evidence="2 3">CBS 6074</strain>
    </source>
</reference>
<proteinExistence type="predicted"/>
<accession>A0AAX4K3S8</accession>
<feature type="region of interest" description="Disordered" evidence="1">
    <location>
        <begin position="199"/>
        <end position="220"/>
    </location>
</feature>
<dbReference type="GeneID" id="91097835"/>
<keyword evidence="3" id="KW-1185">Reference proteome</keyword>
<evidence type="ECO:0000313" key="2">
    <source>
        <dbReference type="EMBL" id="WWC92212.1"/>
    </source>
</evidence>
<organism evidence="2 3">
    <name type="scientific">Kwoniella dendrophila CBS 6074</name>
    <dbReference type="NCBI Taxonomy" id="1295534"/>
    <lineage>
        <taxon>Eukaryota</taxon>
        <taxon>Fungi</taxon>
        <taxon>Dikarya</taxon>
        <taxon>Basidiomycota</taxon>
        <taxon>Agaricomycotina</taxon>
        <taxon>Tremellomycetes</taxon>
        <taxon>Tremellales</taxon>
        <taxon>Cryptococcaceae</taxon>
        <taxon>Kwoniella</taxon>
    </lineage>
</organism>
<dbReference type="AlphaFoldDB" id="A0AAX4K3S8"/>
<gene>
    <name evidence="2" type="ORF">L201_007166</name>
</gene>
<evidence type="ECO:0008006" key="4">
    <source>
        <dbReference type="Google" id="ProtNLM"/>
    </source>
</evidence>
<feature type="compositionally biased region" description="Basic and acidic residues" evidence="1">
    <location>
        <begin position="92"/>
        <end position="106"/>
    </location>
</feature>
<dbReference type="EMBL" id="CP144107">
    <property type="protein sequence ID" value="WWC92212.1"/>
    <property type="molecule type" value="Genomic_DNA"/>
</dbReference>
<dbReference type="RefSeq" id="XP_066078974.1">
    <property type="nucleotide sequence ID" value="XM_066222877.1"/>
</dbReference>
<name>A0AAX4K3S8_9TREE</name>
<evidence type="ECO:0000313" key="3">
    <source>
        <dbReference type="Proteomes" id="UP001355207"/>
    </source>
</evidence>
<evidence type="ECO:0000256" key="1">
    <source>
        <dbReference type="SAM" id="MobiDB-lite"/>
    </source>
</evidence>
<protein>
    <recommendedName>
        <fullName evidence="4">BZIP domain-containing protein</fullName>
    </recommendedName>
</protein>